<dbReference type="InterPro" id="IPR036390">
    <property type="entry name" value="WH_DNA-bd_sf"/>
</dbReference>
<dbReference type="Pfam" id="PF03466">
    <property type="entry name" value="LysR_substrate"/>
    <property type="match status" value="1"/>
</dbReference>
<keyword evidence="4" id="KW-0804">Transcription</keyword>
<accession>A0ABT9S9U9</accession>
<dbReference type="SUPFAM" id="SSF53850">
    <property type="entry name" value="Periplasmic binding protein-like II"/>
    <property type="match status" value="1"/>
</dbReference>
<dbReference type="PANTHER" id="PTHR30419:SF30">
    <property type="entry name" value="LYSR FAMILY TRANSCRIPTIONAL REGULATOR"/>
    <property type="match status" value="1"/>
</dbReference>
<keyword evidence="7" id="KW-1185">Reference proteome</keyword>
<dbReference type="Pfam" id="PF00126">
    <property type="entry name" value="HTH_1"/>
    <property type="match status" value="1"/>
</dbReference>
<evidence type="ECO:0000256" key="2">
    <source>
        <dbReference type="ARBA" id="ARBA00023015"/>
    </source>
</evidence>
<name>A0ABT9S9U9_9BURK</name>
<dbReference type="InterPro" id="IPR005119">
    <property type="entry name" value="LysR_subst-bd"/>
</dbReference>
<dbReference type="Proteomes" id="UP001226867">
    <property type="component" value="Unassembled WGS sequence"/>
</dbReference>
<dbReference type="PANTHER" id="PTHR30419">
    <property type="entry name" value="HTH-TYPE TRANSCRIPTIONAL REGULATOR YBHD"/>
    <property type="match status" value="1"/>
</dbReference>
<reference evidence="6 7" key="1">
    <citation type="submission" date="2023-07" db="EMBL/GenBank/DDBJ databases">
        <title>Sorghum-associated microbial communities from plants grown in Nebraska, USA.</title>
        <authorList>
            <person name="Schachtman D."/>
        </authorList>
    </citation>
    <scope>NUCLEOTIDE SEQUENCE [LARGE SCALE GENOMIC DNA]</scope>
    <source>
        <strain evidence="6 7">DS1607</strain>
    </source>
</reference>
<dbReference type="RefSeq" id="WP_307690924.1">
    <property type="nucleotide sequence ID" value="NZ_JAUSRO010000010.1"/>
</dbReference>
<evidence type="ECO:0000256" key="1">
    <source>
        <dbReference type="ARBA" id="ARBA00009437"/>
    </source>
</evidence>
<evidence type="ECO:0000256" key="3">
    <source>
        <dbReference type="ARBA" id="ARBA00023125"/>
    </source>
</evidence>
<dbReference type="Gene3D" id="1.10.10.10">
    <property type="entry name" value="Winged helix-like DNA-binding domain superfamily/Winged helix DNA-binding domain"/>
    <property type="match status" value="1"/>
</dbReference>
<evidence type="ECO:0000313" key="6">
    <source>
        <dbReference type="EMBL" id="MDP9901138.1"/>
    </source>
</evidence>
<evidence type="ECO:0000256" key="4">
    <source>
        <dbReference type="ARBA" id="ARBA00023163"/>
    </source>
</evidence>
<feature type="domain" description="HTH lysR-type" evidence="5">
    <location>
        <begin position="1"/>
        <end position="58"/>
    </location>
</feature>
<dbReference type="GO" id="GO:0003677">
    <property type="term" value="F:DNA binding"/>
    <property type="evidence" value="ECO:0007669"/>
    <property type="project" value="UniProtKB-KW"/>
</dbReference>
<comment type="caution">
    <text evidence="6">The sequence shown here is derived from an EMBL/GenBank/DDBJ whole genome shotgun (WGS) entry which is preliminary data.</text>
</comment>
<dbReference type="EMBL" id="JAUSRO010000010">
    <property type="protein sequence ID" value="MDP9901138.1"/>
    <property type="molecule type" value="Genomic_DNA"/>
</dbReference>
<keyword evidence="3 6" id="KW-0238">DNA-binding</keyword>
<evidence type="ECO:0000259" key="5">
    <source>
        <dbReference type="PROSITE" id="PS50931"/>
    </source>
</evidence>
<evidence type="ECO:0000313" key="7">
    <source>
        <dbReference type="Proteomes" id="UP001226867"/>
    </source>
</evidence>
<dbReference type="InterPro" id="IPR036388">
    <property type="entry name" value="WH-like_DNA-bd_sf"/>
</dbReference>
<protein>
    <submittedName>
        <fullName evidence="6">DNA-binding transcriptional LysR family regulator</fullName>
    </submittedName>
</protein>
<proteinExistence type="inferred from homology"/>
<keyword evidence="2" id="KW-0805">Transcription regulation</keyword>
<gene>
    <name evidence="6" type="ORF">J2W36_003404</name>
</gene>
<sequence length="307" mass="32865">MTLEQLRAFVAIVEHGSIRAGARALGMAQSGLTQQVQRLEAAVGATLFARSASGISMTPHGTALLARARVVLSECAHAEEDFRHLSGELTGSVRVGMSVEAFARLAPPVIEQLRVDHPKITVHIASGPASTLLTSIREGRLDFAITLVSHGIDMSDFSWKVLDRSDPCILCRRDHSALGVRSVKSLASATWVNTRPLGAVGTPSNRLADWFSMHAMAPPNVVATLDSLFETLHLVSLTDYLFLGPRVALKVAGFSYLLAEVPVEEALPGADMCLVQPKQVPLSPAAKQLAAMLTSYANMVRRSSTGH</sequence>
<dbReference type="PROSITE" id="PS50931">
    <property type="entry name" value="HTH_LYSR"/>
    <property type="match status" value="1"/>
</dbReference>
<dbReference type="InterPro" id="IPR000847">
    <property type="entry name" value="LysR_HTH_N"/>
</dbReference>
<dbReference type="InterPro" id="IPR050950">
    <property type="entry name" value="HTH-type_LysR_regulators"/>
</dbReference>
<dbReference type="Gene3D" id="3.40.190.290">
    <property type="match status" value="1"/>
</dbReference>
<dbReference type="SUPFAM" id="SSF46785">
    <property type="entry name" value="Winged helix' DNA-binding domain"/>
    <property type="match status" value="1"/>
</dbReference>
<dbReference type="PRINTS" id="PR00039">
    <property type="entry name" value="HTHLYSR"/>
</dbReference>
<comment type="similarity">
    <text evidence="1">Belongs to the LysR transcriptional regulatory family.</text>
</comment>
<organism evidence="6 7">
    <name type="scientific">Variovorax ginsengisoli</name>
    <dbReference type="NCBI Taxonomy" id="363844"/>
    <lineage>
        <taxon>Bacteria</taxon>
        <taxon>Pseudomonadati</taxon>
        <taxon>Pseudomonadota</taxon>
        <taxon>Betaproteobacteria</taxon>
        <taxon>Burkholderiales</taxon>
        <taxon>Comamonadaceae</taxon>
        <taxon>Variovorax</taxon>
    </lineage>
</organism>